<evidence type="ECO:0008006" key="4">
    <source>
        <dbReference type="Google" id="ProtNLM"/>
    </source>
</evidence>
<dbReference type="Pfam" id="PF19529">
    <property type="entry name" value="DUF6057"/>
    <property type="match status" value="1"/>
</dbReference>
<evidence type="ECO:0000313" key="2">
    <source>
        <dbReference type="EMBL" id="SHE39123.1"/>
    </source>
</evidence>
<evidence type="ECO:0000313" key="3">
    <source>
        <dbReference type="Proteomes" id="UP000184480"/>
    </source>
</evidence>
<keyword evidence="1" id="KW-1133">Transmembrane helix</keyword>
<dbReference type="OrthoDB" id="1067842at2"/>
<reference evidence="3" key="1">
    <citation type="submission" date="2016-11" db="EMBL/GenBank/DDBJ databases">
        <authorList>
            <person name="Varghese N."/>
            <person name="Submissions S."/>
        </authorList>
    </citation>
    <scope>NUCLEOTIDE SEQUENCE [LARGE SCALE GENOMIC DNA]</scope>
    <source>
        <strain evidence="3">DSM 27370</strain>
    </source>
</reference>
<dbReference type="RefSeq" id="WP_062175337.1">
    <property type="nucleotide sequence ID" value="NZ_BBXL01000001.1"/>
</dbReference>
<feature type="transmembrane region" description="Helical" evidence="1">
    <location>
        <begin position="237"/>
        <end position="257"/>
    </location>
</feature>
<gene>
    <name evidence="2" type="ORF">SAMN05444362_101230</name>
</gene>
<name>A0A1M4T3T1_9BACT</name>
<evidence type="ECO:0000256" key="1">
    <source>
        <dbReference type="SAM" id="Phobius"/>
    </source>
</evidence>
<organism evidence="2 3">
    <name type="scientific">Dysgonomonas macrotermitis</name>
    <dbReference type="NCBI Taxonomy" id="1346286"/>
    <lineage>
        <taxon>Bacteria</taxon>
        <taxon>Pseudomonadati</taxon>
        <taxon>Bacteroidota</taxon>
        <taxon>Bacteroidia</taxon>
        <taxon>Bacteroidales</taxon>
        <taxon>Dysgonomonadaceae</taxon>
        <taxon>Dysgonomonas</taxon>
    </lineage>
</organism>
<dbReference type="Proteomes" id="UP000184480">
    <property type="component" value="Unassembled WGS sequence"/>
</dbReference>
<feature type="transmembrane region" description="Helical" evidence="1">
    <location>
        <begin position="12"/>
        <end position="30"/>
    </location>
</feature>
<feature type="transmembrane region" description="Helical" evidence="1">
    <location>
        <begin position="69"/>
        <end position="91"/>
    </location>
</feature>
<feature type="transmembrane region" description="Helical" evidence="1">
    <location>
        <begin position="153"/>
        <end position="186"/>
    </location>
</feature>
<keyword evidence="1" id="KW-0812">Transmembrane</keyword>
<dbReference type="InterPro" id="IPR045692">
    <property type="entry name" value="DUF6057"/>
</dbReference>
<feature type="transmembrane region" description="Helical" evidence="1">
    <location>
        <begin position="192"/>
        <end position="216"/>
    </location>
</feature>
<feature type="transmembrane region" description="Helical" evidence="1">
    <location>
        <begin position="269"/>
        <end position="286"/>
    </location>
</feature>
<dbReference type="EMBL" id="FQUC01000001">
    <property type="protein sequence ID" value="SHE39123.1"/>
    <property type="molecule type" value="Genomic_DNA"/>
</dbReference>
<dbReference type="AlphaFoldDB" id="A0A1M4T3T1"/>
<keyword evidence="1" id="KW-0472">Membrane</keyword>
<feature type="transmembrane region" description="Helical" evidence="1">
    <location>
        <begin position="103"/>
        <end position="120"/>
    </location>
</feature>
<keyword evidence="3" id="KW-1185">Reference proteome</keyword>
<feature type="transmembrane region" description="Helical" evidence="1">
    <location>
        <begin position="126"/>
        <end position="146"/>
    </location>
</feature>
<proteinExistence type="predicted"/>
<accession>A0A1M4T3T1</accession>
<sequence length="601" mass="69908">MIKLLKQFNWLLSLLFGVAVFLFFAFYYQYHLHYQEQLQLFLFTPYYWSDLMSRPGGLADYLGTFFTQFYYYSWSGALIISILLVLLQLGIKKLCNVWADRSLIILPFTFVPSIIIWGILCDENYLLSALIAVLLPLGAALLHLKIKSPVFRIIYIFLALPLLYWLSGGVFWIFGLLCILSEWLYFKQLTKFQWGILFVIVIGCILLPPYVASIFIQYPLRRLWWGISYHRYPVVSPYPLLALWSSIIIIPLLFAFIKGKISRVKNVTFLSTSGIIMVSLFAFFMVKNLADWQKEEIMAYDYYIRTQDWQKIIRMANHKDPNTPLSVTCLNLALSKDGSMGNSMFRYYQNGPEGLLPTFQRDFTSPLMSGEVYYHLGFLNTSMRYAFEAMEALPDYKKSSRAMLRIAEINLLNGEYKVAEKYLKILQHTLFYSKQAEQMLECLGNEQKINANPQWSLLKKYRMKDDFLFSENEKDQMLGLLFVNNQSNKMAFEYLIAYTLLTKDLDHFVQYFPLGKNLGYKEIPAHYQEALLFYWINTGHDVSSLPWSIDPAVVQNYINFAKALASGANVNALSGGFSQTYWYYLQFAGGDPLNYSQNPIY</sequence>
<protein>
    <recommendedName>
        <fullName evidence="4">Transmembrane protein</fullName>
    </recommendedName>
</protein>
<dbReference type="STRING" id="1346286.SAMN05444362_101230"/>